<feature type="transmembrane region" description="Helical" evidence="4">
    <location>
        <begin position="318"/>
        <end position="346"/>
    </location>
</feature>
<reference evidence="5" key="1">
    <citation type="submission" date="2021-07" db="EMBL/GenBank/DDBJ databases">
        <title>Neiella marina sp. nov., isolated from the intestinal content of sea cucumber Apostichopus japonicus.</title>
        <authorList>
            <person name="Bai X."/>
        </authorList>
    </citation>
    <scope>NUCLEOTIDE SEQUENCE</scope>
    <source>
        <strain evidence="5">126</strain>
    </source>
</reference>
<dbReference type="SUPFAM" id="SSF103473">
    <property type="entry name" value="MFS general substrate transporter"/>
    <property type="match status" value="1"/>
</dbReference>
<dbReference type="CDD" id="cd06174">
    <property type="entry name" value="MFS"/>
    <property type="match status" value="1"/>
</dbReference>
<feature type="transmembrane region" description="Helical" evidence="4">
    <location>
        <begin position="411"/>
        <end position="430"/>
    </location>
</feature>
<dbReference type="PANTHER" id="PTHR43596">
    <property type="entry name" value="ADP,ATP CARRIER PROTEIN"/>
    <property type="match status" value="1"/>
</dbReference>
<proteinExistence type="predicted"/>
<accession>A0ABS7ELW5</accession>
<dbReference type="EMBL" id="JAHZSS010000025">
    <property type="protein sequence ID" value="MBW8192596.1"/>
    <property type="molecule type" value="Genomic_DNA"/>
</dbReference>
<feature type="transmembrane region" description="Helical" evidence="4">
    <location>
        <begin position="32"/>
        <end position="51"/>
    </location>
</feature>
<keyword evidence="6" id="KW-1185">Reference proteome</keyword>
<keyword evidence="3 4" id="KW-0472">Membrane</keyword>
<dbReference type="InterPro" id="IPR011701">
    <property type="entry name" value="MFS"/>
</dbReference>
<dbReference type="RefSeq" id="WP_220105217.1">
    <property type="nucleotide sequence ID" value="NZ_JAHZSS010000025.1"/>
</dbReference>
<feature type="transmembrane region" description="Helical" evidence="4">
    <location>
        <begin position="237"/>
        <end position="259"/>
    </location>
</feature>
<feature type="transmembrane region" description="Helical" evidence="4">
    <location>
        <begin position="126"/>
        <end position="147"/>
    </location>
</feature>
<feature type="transmembrane region" description="Helical" evidence="4">
    <location>
        <begin position="99"/>
        <end position="120"/>
    </location>
</feature>
<dbReference type="Gene3D" id="1.20.1250.20">
    <property type="entry name" value="MFS general substrate transporter like domains"/>
    <property type="match status" value="1"/>
</dbReference>
<dbReference type="Pfam" id="PF07690">
    <property type="entry name" value="MFS_1"/>
    <property type="match status" value="1"/>
</dbReference>
<keyword evidence="2 4" id="KW-1133">Transmembrane helix</keyword>
<dbReference type="InterPro" id="IPR036259">
    <property type="entry name" value="MFS_trans_sf"/>
</dbReference>
<keyword evidence="1 4" id="KW-0812">Transmembrane</keyword>
<feature type="transmembrane region" description="Helical" evidence="4">
    <location>
        <begin position="159"/>
        <end position="177"/>
    </location>
</feature>
<sequence>MQRPTSPTSSDAQYTIVERILRLGADVKPGEGLKVLALCFILFMLMFTAYILKPVREELILVQQGSEWRSYATAFQALLLLGLVPLYGFFSRRYASRSFMMAVIGFFVGSFLLFLAASYSGAAIGILFYVWLGAFGVLSVSQFWAYASDQLTEEDGKRLFGLIAFGASMGALIGALTAKALPPELDSRLLLAAGACTLLISQVPVLLARNRSQRSVTKAAAPRSMLNAFRLIRQNRYLQLIAIFVLLFSWTNALGEYLVSLLVERNYQNDLESGSVALSQSAYIKQFYSNYFLAVNIGSTMLQFFVVSRFINGLGVKISLLIVPVFIFLGYSLVLFVGVLLLFKIIKVIENSLDYSLMNTVKQVLYIPTSREERYEARALIETLGVRCGDMLQALTVFVGLNLLHIAPKGFIYFIAIVSMLVIALAIAIGNRHKQLHRPD</sequence>
<protein>
    <submittedName>
        <fullName evidence="5">MFS transporter</fullName>
    </submittedName>
</protein>
<name>A0ABS7ELW5_9GAMM</name>
<dbReference type="PANTHER" id="PTHR43596:SF1">
    <property type="entry name" value="ADP,ATP CARRIER PROTEIN"/>
    <property type="match status" value="1"/>
</dbReference>
<feature type="transmembrane region" description="Helical" evidence="4">
    <location>
        <begin position="189"/>
        <end position="208"/>
    </location>
</feature>
<feature type="transmembrane region" description="Helical" evidence="4">
    <location>
        <begin position="291"/>
        <end position="311"/>
    </location>
</feature>
<organism evidence="5 6">
    <name type="scientific">Neiella holothuriorum</name>
    <dbReference type="NCBI Taxonomy" id="2870530"/>
    <lineage>
        <taxon>Bacteria</taxon>
        <taxon>Pseudomonadati</taxon>
        <taxon>Pseudomonadota</taxon>
        <taxon>Gammaproteobacteria</taxon>
        <taxon>Alteromonadales</taxon>
        <taxon>Echinimonadaceae</taxon>
        <taxon>Neiella</taxon>
    </lineage>
</organism>
<evidence type="ECO:0000256" key="1">
    <source>
        <dbReference type="ARBA" id="ARBA00022692"/>
    </source>
</evidence>
<evidence type="ECO:0000256" key="2">
    <source>
        <dbReference type="ARBA" id="ARBA00022989"/>
    </source>
</evidence>
<feature type="transmembrane region" description="Helical" evidence="4">
    <location>
        <begin position="71"/>
        <end position="90"/>
    </location>
</feature>
<evidence type="ECO:0000313" key="6">
    <source>
        <dbReference type="Proteomes" id="UP001166251"/>
    </source>
</evidence>
<evidence type="ECO:0000313" key="5">
    <source>
        <dbReference type="EMBL" id="MBW8192596.1"/>
    </source>
</evidence>
<evidence type="ECO:0000256" key="4">
    <source>
        <dbReference type="SAM" id="Phobius"/>
    </source>
</evidence>
<gene>
    <name evidence="5" type="ORF">K0504_16275</name>
</gene>
<comment type="caution">
    <text evidence="5">The sequence shown here is derived from an EMBL/GenBank/DDBJ whole genome shotgun (WGS) entry which is preliminary data.</text>
</comment>
<dbReference type="Proteomes" id="UP001166251">
    <property type="component" value="Unassembled WGS sequence"/>
</dbReference>
<evidence type="ECO:0000256" key="3">
    <source>
        <dbReference type="ARBA" id="ARBA00023136"/>
    </source>
</evidence>